<evidence type="ECO:0000256" key="2">
    <source>
        <dbReference type="SAM" id="SignalP"/>
    </source>
</evidence>
<feature type="region of interest" description="Disordered" evidence="1">
    <location>
        <begin position="88"/>
        <end position="109"/>
    </location>
</feature>
<dbReference type="EMBL" id="JAGGMS010000001">
    <property type="protein sequence ID" value="MBP2187004.1"/>
    <property type="molecule type" value="Genomic_DNA"/>
</dbReference>
<feature type="signal peptide" evidence="2">
    <location>
        <begin position="1"/>
        <end position="25"/>
    </location>
</feature>
<proteinExistence type="predicted"/>
<protein>
    <recommendedName>
        <fullName evidence="5">Small secreted domain</fullName>
    </recommendedName>
</protein>
<evidence type="ECO:0000256" key="1">
    <source>
        <dbReference type="SAM" id="MobiDB-lite"/>
    </source>
</evidence>
<dbReference type="Proteomes" id="UP000741013">
    <property type="component" value="Unassembled WGS sequence"/>
</dbReference>
<feature type="chain" id="PRO_5045795772" description="Small secreted domain" evidence="2">
    <location>
        <begin position="26"/>
        <end position="109"/>
    </location>
</feature>
<evidence type="ECO:0008006" key="5">
    <source>
        <dbReference type="Google" id="ProtNLM"/>
    </source>
</evidence>
<keyword evidence="2" id="KW-0732">Signal</keyword>
<feature type="compositionally biased region" description="Low complexity" evidence="1">
    <location>
        <begin position="96"/>
        <end position="109"/>
    </location>
</feature>
<accession>A0ABS4Q5P6</accession>
<evidence type="ECO:0000313" key="4">
    <source>
        <dbReference type="Proteomes" id="UP000741013"/>
    </source>
</evidence>
<organism evidence="3 4">
    <name type="scientific">Amycolatopsis magusensis</name>
    <dbReference type="NCBI Taxonomy" id="882444"/>
    <lineage>
        <taxon>Bacteria</taxon>
        <taxon>Bacillati</taxon>
        <taxon>Actinomycetota</taxon>
        <taxon>Actinomycetes</taxon>
        <taxon>Pseudonocardiales</taxon>
        <taxon>Pseudonocardiaceae</taxon>
        <taxon>Amycolatopsis</taxon>
    </lineage>
</organism>
<name>A0ABS4Q5P6_9PSEU</name>
<gene>
    <name evidence="3" type="ORF">JOM49_008530</name>
</gene>
<sequence length="109" mass="10828">MLKKIGAMVGATAAGVLMFGGVASADAPEFDDQAGLANLNNLDVLHNVNAAVGVCDNNINVLGVQVPVHDVANGIGIPILSPGVNEAEGEDPYNCSSGGVVDGGSVQDN</sequence>
<comment type="caution">
    <text evidence="3">The sequence shown here is derived from an EMBL/GenBank/DDBJ whole genome shotgun (WGS) entry which is preliminary data.</text>
</comment>
<dbReference type="RefSeq" id="WP_209670450.1">
    <property type="nucleotide sequence ID" value="NZ_JAGGMS010000001.1"/>
</dbReference>
<evidence type="ECO:0000313" key="3">
    <source>
        <dbReference type="EMBL" id="MBP2187004.1"/>
    </source>
</evidence>
<reference evidence="3 4" key="1">
    <citation type="submission" date="2021-03" db="EMBL/GenBank/DDBJ databases">
        <title>Sequencing the genomes of 1000 actinobacteria strains.</title>
        <authorList>
            <person name="Klenk H.-P."/>
        </authorList>
    </citation>
    <scope>NUCLEOTIDE SEQUENCE [LARGE SCALE GENOMIC DNA]</scope>
    <source>
        <strain evidence="3 4">DSM 45510</strain>
    </source>
</reference>
<keyword evidence="4" id="KW-1185">Reference proteome</keyword>